<dbReference type="GO" id="GO:0045004">
    <property type="term" value="P:DNA replication proofreading"/>
    <property type="evidence" value="ECO:0007669"/>
    <property type="project" value="TreeGrafter"/>
</dbReference>
<dbReference type="InterPro" id="IPR012337">
    <property type="entry name" value="RNaseH-like_sf"/>
</dbReference>
<dbReference type="PANTHER" id="PTHR30231:SF37">
    <property type="entry name" value="EXODEOXYRIBONUCLEASE 10"/>
    <property type="match status" value="1"/>
</dbReference>
<dbReference type="Proteomes" id="UP000190135">
    <property type="component" value="Unassembled WGS sequence"/>
</dbReference>
<reference evidence="2 3" key="1">
    <citation type="submission" date="2017-02" db="EMBL/GenBank/DDBJ databases">
        <authorList>
            <person name="Peterson S.W."/>
        </authorList>
    </citation>
    <scope>NUCLEOTIDE SEQUENCE [LARGE SCALE GENOMIC DNA]</scope>
    <source>
        <strain evidence="2 3">USBA 369</strain>
    </source>
</reference>
<dbReference type="AlphaFoldDB" id="A0A1T4MNN7"/>
<dbReference type="OrthoDB" id="7822240at2"/>
<dbReference type="SUPFAM" id="SSF53098">
    <property type="entry name" value="Ribonuclease H-like"/>
    <property type="match status" value="1"/>
</dbReference>
<feature type="domain" description="Exonuclease" evidence="1">
    <location>
        <begin position="22"/>
        <end position="187"/>
    </location>
</feature>
<organism evidence="2 3">
    <name type="scientific">Consotaella salsifontis</name>
    <dbReference type="NCBI Taxonomy" id="1365950"/>
    <lineage>
        <taxon>Bacteria</taxon>
        <taxon>Pseudomonadati</taxon>
        <taxon>Pseudomonadota</taxon>
        <taxon>Alphaproteobacteria</taxon>
        <taxon>Hyphomicrobiales</taxon>
        <taxon>Aurantimonadaceae</taxon>
        <taxon>Consotaella</taxon>
    </lineage>
</organism>
<protein>
    <submittedName>
        <fullName evidence="2">Exodeoxyribonuclease X</fullName>
    </submittedName>
</protein>
<dbReference type="Pfam" id="PF00929">
    <property type="entry name" value="RNase_T"/>
    <property type="match status" value="1"/>
</dbReference>
<dbReference type="GO" id="GO:0003676">
    <property type="term" value="F:nucleic acid binding"/>
    <property type="evidence" value="ECO:0007669"/>
    <property type="project" value="InterPro"/>
</dbReference>
<evidence type="ECO:0000313" key="2">
    <source>
        <dbReference type="EMBL" id="SJZ68425.1"/>
    </source>
</evidence>
<dbReference type="EMBL" id="FUXL01000002">
    <property type="protein sequence ID" value="SJZ68425.1"/>
    <property type="molecule type" value="Genomic_DNA"/>
</dbReference>
<dbReference type="STRING" id="1365950.SAMN05428963_102199"/>
<sequence length="273" mass="29508">MAGYFPPVAATLSLFAEPARPLVRVIDTETAGHRLSEDAVIEIGSVDLDLSTGEIFNPMQTFCDPAGVLIEPGARRVHKITDDMLAGAPPFAEAVAAFAGAPAYAAQRADFDRPRLGLTGRWLCTHKLALRAFPEVRAHGLQSLVKYVPLDLSSVRPLLCALHPHRALYDAVCTAVLLRAIAGALMADCADLGDFLERAEKVSLEPALLTKFRSGKHKGELISAVPDAYLEWLVAEKGVDPDARFTAKHHLKLRQARRMRLGKEVGAPLGPPL</sequence>
<evidence type="ECO:0000313" key="3">
    <source>
        <dbReference type="Proteomes" id="UP000190135"/>
    </source>
</evidence>
<dbReference type="PANTHER" id="PTHR30231">
    <property type="entry name" value="DNA POLYMERASE III SUBUNIT EPSILON"/>
    <property type="match status" value="1"/>
</dbReference>
<dbReference type="CDD" id="cd06127">
    <property type="entry name" value="DEDDh"/>
    <property type="match status" value="1"/>
</dbReference>
<dbReference type="RefSeq" id="WP_078706893.1">
    <property type="nucleotide sequence ID" value="NZ_FUXL01000002.1"/>
</dbReference>
<dbReference type="Gene3D" id="3.30.420.10">
    <property type="entry name" value="Ribonuclease H-like superfamily/Ribonuclease H"/>
    <property type="match status" value="1"/>
</dbReference>
<keyword evidence="3" id="KW-1185">Reference proteome</keyword>
<gene>
    <name evidence="2" type="ORF">SAMN05428963_102199</name>
</gene>
<proteinExistence type="predicted"/>
<dbReference type="InterPro" id="IPR036397">
    <property type="entry name" value="RNaseH_sf"/>
</dbReference>
<dbReference type="SMART" id="SM00479">
    <property type="entry name" value="EXOIII"/>
    <property type="match status" value="1"/>
</dbReference>
<accession>A0A1T4MNN7</accession>
<name>A0A1T4MNN7_9HYPH</name>
<dbReference type="InterPro" id="IPR013520">
    <property type="entry name" value="Ribonucl_H"/>
</dbReference>
<evidence type="ECO:0000259" key="1">
    <source>
        <dbReference type="SMART" id="SM00479"/>
    </source>
</evidence>
<dbReference type="GO" id="GO:0005829">
    <property type="term" value="C:cytosol"/>
    <property type="evidence" value="ECO:0007669"/>
    <property type="project" value="TreeGrafter"/>
</dbReference>
<dbReference type="GO" id="GO:0008408">
    <property type="term" value="F:3'-5' exonuclease activity"/>
    <property type="evidence" value="ECO:0007669"/>
    <property type="project" value="TreeGrafter"/>
</dbReference>